<dbReference type="PRINTS" id="PR00080">
    <property type="entry name" value="SDRFAMILY"/>
</dbReference>
<dbReference type="GeneID" id="124295425"/>
<dbReference type="PANTHER" id="PTHR44229">
    <property type="entry name" value="15-HYDROXYPROSTAGLANDIN DEHYDROGENASE [NAD(+)]"/>
    <property type="match status" value="1"/>
</dbReference>
<organism evidence="4 5">
    <name type="scientific">Neodiprion lecontei</name>
    <name type="common">Redheaded pine sawfly</name>
    <dbReference type="NCBI Taxonomy" id="441921"/>
    <lineage>
        <taxon>Eukaryota</taxon>
        <taxon>Metazoa</taxon>
        <taxon>Ecdysozoa</taxon>
        <taxon>Arthropoda</taxon>
        <taxon>Hexapoda</taxon>
        <taxon>Insecta</taxon>
        <taxon>Pterygota</taxon>
        <taxon>Neoptera</taxon>
        <taxon>Endopterygota</taxon>
        <taxon>Hymenoptera</taxon>
        <taxon>Tenthredinoidea</taxon>
        <taxon>Diprionidae</taxon>
        <taxon>Diprioninae</taxon>
        <taxon>Neodiprion</taxon>
    </lineage>
</organism>
<sequence length="269" mass="29033">MTYKADMEIQNKIALVTGGANGIGFAHVRELLRNGAAHVAILDLANSKGDESAKKLNAEFGSDRAIFIVCDVTKQQEFEDAFAKVVKEFGGLDIVINNAGIMDDARWELMIEINITAVVRGTLLAFRYMGKDKGGKGGTLVNVASVAGLVPGKPFPIYHGTKHAVIGISRSFGHPYHYDKSGVRVLTLCPGGTETQLVTKAGGRMLDMVEQQELFDLLDSIPIQRPESVATGMIEIIKAGKSGSVWMVDNGEPAWEVDIPEYPVKKAST</sequence>
<gene>
    <name evidence="5" type="primary">LOC124295425</name>
</gene>
<dbReference type="PRINTS" id="PR00081">
    <property type="entry name" value="GDHRDH"/>
</dbReference>
<evidence type="ECO:0000313" key="5">
    <source>
        <dbReference type="RefSeq" id="XP_046601366.1"/>
    </source>
</evidence>
<evidence type="ECO:0000256" key="1">
    <source>
        <dbReference type="ARBA" id="ARBA00006484"/>
    </source>
</evidence>
<evidence type="ECO:0000256" key="3">
    <source>
        <dbReference type="RuleBase" id="RU000363"/>
    </source>
</evidence>
<evidence type="ECO:0000313" key="4">
    <source>
        <dbReference type="Proteomes" id="UP000829291"/>
    </source>
</evidence>
<dbReference type="Proteomes" id="UP000829291">
    <property type="component" value="Chromosome 7"/>
</dbReference>
<dbReference type="Gene3D" id="3.40.50.720">
    <property type="entry name" value="NAD(P)-binding Rossmann-like Domain"/>
    <property type="match status" value="1"/>
</dbReference>
<proteinExistence type="inferred from homology"/>
<dbReference type="InterPro" id="IPR002347">
    <property type="entry name" value="SDR_fam"/>
</dbReference>
<keyword evidence="2" id="KW-0560">Oxidoreductase</keyword>
<reference evidence="5" key="1">
    <citation type="submission" date="2025-08" db="UniProtKB">
        <authorList>
            <consortium name="RefSeq"/>
        </authorList>
    </citation>
    <scope>IDENTIFICATION</scope>
    <source>
        <tissue evidence="5">Thorax and Abdomen</tissue>
    </source>
</reference>
<accession>A0ABM3GM67</accession>
<dbReference type="Pfam" id="PF00106">
    <property type="entry name" value="adh_short"/>
    <property type="match status" value="1"/>
</dbReference>
<dbReference type="RefSeq" id="XP_046601366.1">
    <property type="nucleotide sequence ID" value="XM_046745410.1"/>
</dbReference>
<comment type="similarity">
    <text evidence="1 3">Belongs to the short-chain dehydrogenases/reductases (SDR) family.</text>
</comment>
<dbReference type="SUPFAM" id="SSF51735">
    <property type="entry name" value="NAD(P)-binding Rossmann-fold domains"/>
    <property type="match status" value="1"/>
</dbReference>
<evidence type="ECO:0000256" key="2">
    <source>
        <dbReference type="ARBA" id="ARBA00023002"/>
    </source>
</evidence>
<dbReference type="InterPro" id="IPR036291">
    <property type="entry name" value="NAD(P)-bd_dom_sf"/>
</dbReference>
<name>A0ABM3GM67_NEOLC</name>
<keyword evidence="4" id="KW-1185">Reference proteome</keyword>
<dbReference type="PANTHER" id="PTHR44229:SF8">
    <property type="entry name" value="ALCOHOL DEHYDROGENASE-RELATED"/>
    <property type="match status" value="1"/>
</dbReference>
<protein>
    <submittedName>
        <fullName evidence="5">15-hydroxyprostaglandin dehydrogenase [NAD(+)]-like isoform X1</fullName>
    </submittedName>
</protein>